<evidence type="ECO:0000256" key="3">
    <source>
        <dbReference type="ARBA" id="ARBA00013252"/>
    </source>
</evidence>
<comment type="catalytic activity">
    <reaction evidence="1">
        <text>(4aS,6R)-4a-hydroxy-L-erythro-5,6,7,8-tetrahydrobiopterin = (6R)-L-erythro-6,7-dihydrobiopterin + H2O</text>
        <dbReference type="Rhea" id="RHEA:11920"/>
        <dbReference type="ChEBI" id="CHEBI:15377"/>
        <dbReference type="ChEBI" id="CHEBI:15642"/>
        <dbReference type="ChEBI" id="CHEBI:43120"/>
        <dbReference type="EC" id="4.2.1.96"/>
    </reaction>
</comment>
<reference evidence="5 6" key="1">
    <citation type="submission" date="2016-11" db="EMBL/GenBank/DDBJ databases">
        <title>The macronuclear genome of Stentor coeruleus: a giant cell with tiny introns.</title>
        <authorList>
            <person name="Slabodnick M."/>
            <person name="Ruby J.G."/>
            <person name="Reiff S.B."/>
            <person name="Swart E.C."/>
            <person name="Gosai S."/>
            <person name="Prabakaran S."/>
            <person name="Witkowska E."/>
            <person name="Larue G.E."/>
            <person name="Fisher S."/>
            <person name="Freeman R.M."/>
            <person name="Gunawardena J."/>
            <person name="Chu W."/>
            <person name="Stover N.A."/>
            <person name="Gregory B.D."/>
            <person name="Nowacki M."/>
            <person name="Derisi J."/>
            <person name="Roy S.W."/>
            <person name="Marshall W.F."/>
            <person name="Sood P."/>
        </authorList>
    </citation>
    <scope>NUCLEOTIDE SEQUENCE [LARGE SCALE GENOMIC DNA]</scope>
    <source>
        <strain evidence="5">WM001</strain>
    </source>
</reference>
<evidence type="ECO:0000313" key="6">
    <source>
        <dbReference type="Proteomes" id="UP000187209"/>
    </source>
</evidence>
<dbReference type="EMBL" id="MPUH01000808">
    <property type="protein sequence ID" value="OMJ73626.1"/>
    <property type="molecule type" value="Genomic_DNA"/>
</dbReference>
<dbReference type="OrthoDB" id="277398at2759"/>
<comment type="caution">
    <text evidence="5">The sequence shown here is derived from an EMBL/GenBank/DDBJ whole genome shotgun (WGS) entry which is preliminary data.</text>
</comment>
<dbReference type="Pfam" id="PF01329">
    <property type="entry name" value="Pterin_4a"/>
    <property type="match status" value="1"/>
</dbReference>
<gene>
    <name evidence="5" type="ORF">SteCoe_27643</name>
</gene>
<comment type="similarity">
    <text evidence="2">Belongs to the pterin-4-alpha-carbinolamine dehydratase family.</text>
</comment>
<name>A0A1R2BA41_9CILI</name>
<keyword evidence="6" id="KW-1185">Reference proteome</keyword>
<sequence length="162" mass="18546">MLCIGKITSKSFSFFGKSISRVAGEKCCEFGQDGKPLTTEYVKNFINTASEEFKYWQPNEDYKMITHSWYFSNYLQAAAFALEIAKLDSMNVLKQQPNILILKKEILRVELTTPKLGGLSKADLALATQISLMPNKDYSLVPILDEKNFRRELRMKKTNSNK</sequence>
<dbReference type="Proteomes" id="UP000187209">
    <property type="component" value="Unassembled WGS sequence"/>
</dbReference>
<organism evidence="5 6">
    <name type="scientific">Stentor coeruleus</name>
    <dbReference type="NCBI Taxonomy" id="5963"/>
    <lineage>
        <taxon>Eukaryota</taxon>
        <taxon>Sar</taxon>
        <taxon>Alveolata</taxon>
        <taxon>Ciliophora</taxon>
        <taxon>Postciliodesmatophora</taxon>
        <taxon>Heterotrichea</taxon>
        <taxon>Heterotrichida</taxon>
        <taxon>Stentoridae</taxon>
        <taxon>Stentor</taxon>
    </lineage>
</organism>
<protein>
    <recommendedName>
        <fullName evidence="3">4a-hydroxytetrahydrobiopterin dehydratase</fullName>
        <ecNumber evidence="3">4.2.1.96</ecNumber>
    </recommendedName>
</protein>
<keyword evidence="4" id="KW-0456">Lyase</keyword>
<dbReference type="InterPro" id="IPR001533">
    <property type="entry name" value="Pterin_deHydtase"/>
</dbReference>
<evidence type="ECO:0000313" key="5">
    <source>
        <dbReference type="EMBL" id="OMJ73626.1"/>
    </source>
</evidence>
<dbReference type="GO" id="GO:0006729">
    <property type="term" value="P:tetrahydrobiopterin biosynthetic process"/>
    <property type="evidence" value="ECO:0007669"/>
    <property type="project" value="InterPro"/>
</dbReference>
<dbReference type="GO" id="GO:0008124">
    <property type="term" value="F:4-alpha-hydroxytetrahydrobiopterin dehydratase activity"/>
    <property type="evidence" value="ECO:0007669"/>
    <property type="project" value="UniProtKB-EC"/>
</dbReference>
<evidence type="ECO:0000256" key="1">
    <source>
        <dbReference type="ARBA" id="ARBA00001554"/>
    </source>
</evidence>
<proteinExistence type="inferred from homology"/>
<evidence type="ECO:0000256" key="4">
    <source>
        <dbReference type="ARBA" id="ARBA00023239"/>
    </source>
</evidence>
<dbReference type="SUPFAM" id="SSF55248">
    <property type="entry name" value="PCD-like"/>
    <property type="match status" value="1"/>
</dbReference>
<accession>A0A1R2BA41</accession>
<dbReference type="AlphaFoldDB" id="A0A1R2BA41"/>
<dbReference type="EC" id="4.2.1.96" evidence="3"/>
<dbReference type="InterPro" id="IPR036428">
    <property type="entry name" value="PCD_sf"/>
</dbReference>
<evidence type="ECO:0000256" key="2">
    <source>
        <dbReference type="ARBA" id="ARBA00006472"/>
    </source>
</evidence>
<dbReference type="Gene3D" id="3.30.1360.20">
    <property type="entry name" value="Transcriptional coactivator/pterin dehydratase"/>
    <property type="match status" value="1"/>
</dbReference>